<name>A0A6N9T753_9HYPH</name>
<comment type="caution">
    <text evidence="3">The sequence shown here is derived from an EMBL/GenBank/DDBJ whole genome shotgun (WGS) entry which is preliminary data.</text>
</comment>
<dbReference type="EMBL" id="JAAAMG010000025">
    <property type="protein sequence ID" value="NDW07193.1"/>
    <property type="molecule type" value="Genomic_DNA"/>
</dbReference>
<dbReference type="GO" id="GO:0005737">
    <property type="term" value="C:cytoplasm"/>
    <property type="evidence" value="ECO:0007669"/>
    <property type="project" value="TreeGrafter"/>
</dbReference>
<dbReference type="AlphaFoldDB" id="A0A6N9T753"/>
<dbReference type="Gene3D" id="3.30.9.10">
    <property type="entry name" value="D-Amino Acid Oxidase, subunit A, domain 2"/>
    <property type="match status" value="1"/>
</dbReference>
<protein>
    <submittedName>
        <fullName evidence="3">FAD-dependent oxidoreductase</fullName>
    </submittedName>
</protein>
<dbReference type="SUPFAM" id="SSF54373">
    <property type="entry name" value="FAD-linked reductases, C-terminal domain"/>
    <property type="match status" value="1"/>
</dbReference>
<feature type="domain" description="FAD dependent oxidoreductase" evidence="2">
    <location>
        <begin position="11"/>
        <end position="400"/>
    </location>
</feature>
<accession>A0A6N9T753</accession>
<dbReference type="PANTHER" id="PTHR13847">
    <property type="entry name" value="SARCOSINE DEHYDROGENASE-RELATED"/>
    <property type="match status" value="1"/>
</dbReference>
<organism evidence="3 4">
    <name type="scientific">Jiella pacifica</name>
    <dbReference type="NCBI Taxonomy" id="2696469"/>
    <lineage>
        <taxon>Bacteria</taxon>
        <taxon>Pseudomonadati</taxon>
        <taxon>Pseudomonadota</taxon>
        <taxon>Alphaproteobacteria</taxon>
        <taxon>Hyphomicrobiales</taxon>
        <taxon>Aurantimonadaceae</taxon>
        <taxon>Jiella</taxon>
    </lineage>
</organism>
<dbReference type="InterPro" id="IPR036188">
    <property type="entry name" value="FAD/NAD-bd_sf"/>
</dbReference>
<reference evidence="3 4" key="1">
    <citation type="submission" date="2020-01" db="EMBL/GenBank/DDBJ databases">
        <title>Jiella pacifica sp. nov.</title>
        <authorList>
            <person name="Xue Z."/>
            <person name="Zhu S."/>
            <person name="Chen J."/>
            <person name="Yang J."/>
        </authorList>
    </citation>
    <scope>NUCLEOTIDE SEQUENCE [LARGE SCALE GENOMIC DNA]</scope>
    <source>
        <strain evidence="3 4">40Bstr34</strain>
    </source>
</reference>
<proteinExistence type="predicted"/>
<gene>
    <name evidence="3" type="ORF">GTK09_22500</name>
</gene>
<keyword evidence="4" id="KW-1185">Reference proteome</keyword>
<dbReference type="InterPro" id="IPR006076">
    <property type="entry name" value="FAD-dep_OxRdtase"/>
</dbReference>
<evidence type="ECO:0000313" key="3">
    <source>
        <dbReference type="EMBL" id="NDW07193.1"/>
    </source>
</evidence>
<evidence type="ECO:0000313" key="4">
    <source>
        <dbReference type="Proteomes" id="UP000469011"/>
    </source>
</evidence>
<evidence type="ECO:0000256" key="1">
    <source>
        <dbReference type="ARBA" id="ARBA00023002"/>
    </source>
</evidence>
<dbReference type="Gene3D" id="3.50.50.60">
    <property type="entry name" value="FAD/NAD(P)-binding domain"/>
    <property type="match status" value="2"/>
</dbReference>
<evidence type="ECO:0000259" key="2">
    <source>
        <dbReference type="Pfam" id="PF01266"/>
    </source>
</evidence>
<keyword evidence="1" id="KW-0560">Oxidoreductase</keyword>
<sequence length="418" mass="45036">MKRALDRDAETVVIGGGIVGICSAHVLAERGSSVILVERGEIARGASFGNAGAFAFSDILPLASPGIMRRAPRWLADPLGPLSVRPAYLPKIAPWLWRFWRASSAEACRHSTRAQAGLMRLARSETHRLIEAAGLQSLLRSDGNLELYESSRELDATRASWAAREREGIEFRHLAGEAIAEYQPGLSPRFTHATFVPGWQSISDPYDYANALWQSAAAAGAMHRLGEVSGIETDEDGVTVALADGSRIRAHHAVVAAGAWSKPLAAMLGDRIPLDTERGYNTTLPADAFDVKRQLTFGGHGFVVSRLSSGIRVGGAVEFAGLDLPANFRRSEAMLRKAKSFLPGLRTEGGRQWMGFRPSLPDSLPVIGRSTASPRVVHAFGHGHLGLTQSAATARLVADLVTDRPPAIDLSPFRPSRF</sequence>
<dbReference type="PANTHER" id="PTHR13847:SF289">
    <property type="entry name" value="GLYCINE OXIDASE"/>
    <property type="match status" value="1"/>
</dbReference>
<dbReference type="Pfam" id="PF01266">
    <property type="entry name" value="DAO"/>
    <property type="match status" value="1"/>
</dbReference>
<dbReference type="GO" id="GO:0016491">
    <property type="term" value="F:oxidoreductase activity"/>
    <property type="evidence" value="ECO:0007669"/>
    <property type="project" value="UniProtKB-KW"/>
</dbReference>
<dbReference type="Proteomes" id="UP000469011">
    <property type="component" value="Unassembled WGS sequence"/>
</dbReference>
<dbReference type="RefSeq" id="WP_163465649.1">
    <property type="nucleotide sequence ID" value="NZ_JAAAMG010000025.1"/>
</dbReference>
<dbReference type="SUPFAM" id="SSF51905">
    <property type="entry name" value="FAD/NAD(P)-binding domain"/>
    <property type="match status" value="1"/>
</dbReference>